<evidence type="ECO:0000313" key="2">
    <source>
        <dbReference type="EMBL" id="SDG62233.1"/>
    </source>
</evidence>
<dbReference type="Proteomes" id="UP000182894">
    <property type="component" value="Unassembled WGS sequence"/>
</dbReference>
<dbReference type="OrthoDB" id="7009250at2"/>
<name>A0A1G7VR57_9PSED</name>
<evidence type="ECO:0000259" key="1">
    <source>
        <dbReference type="PROSITE" id="PS51664"/>
    </source>
</evidence>
<dbReference type="PROSITE" id="PS51664">
    <property type="entry name" value="YCAO"/>
    <property type="match status" value="1"/>
</dbReference>
<dbReference type="InterPro" id="IPR003776">
    <property type="entry name" value="YcaO-like_dom"/>
</dbReference>
<sequence length="402" mass="45307">MNILPSTQSGALPSYLFHQPPCAKPFPHVVEVGDAWGKIGSGIGNECSSELTALGEYFERRHFYMEVSSDNRGRLADALGATESLAFKDAFLQTAQGMASPSELDEHIFALTTANRISDFSSCQIPTITLNLTHSKVDPDNRFYPERDTCGCSFHISSQSSIFGAIKESLERQFLTRFWLTKQCNRKWQASELRALLHGRSTLGLLELLSKAGKVHAFDISDQRFPGRCVILIYGNENISSHVKYCAGMSYASTLADSIEKSLHELWQTFRFMQLFGALKRSPRDIEDPYLRHFLNANSIDTFNEISNISTGSPNLNPLSPYKNNMTIDGLISTLKCLKIEGYLYTKKINFFGNYYTFSKFLSPSLFLHMNNSKNINIRNLYSSTFLDKIIPSRQSVMVPFP</sequence>
<keyword evidence="3" id="KW-1185">Reference proteome</keyword>
<gene>
    <name evidence="2" type="ORF">SAMN05216605_102591</name>
</gene>
<dbReference type="EMBL" id="FNCO01000002">
    <property type="protein sequence ID" value="SDG62233.1"/>
    <property type="molecule type" value="Genomic_DNA"/>
</dbReference>
<dbReference type="STRING" id="89065.SAMN05216605_102591"/>
<feature type="domain" description="YcaO" evidence="1">
    <location>
        <begin position="40"/>
        <end position="402"/>
    </location>
</feature>
<dbReference type="AlphaFoldDB" id="A0A1G7VR57"/>
<proteinExistence type="predicted"/>
<evidence type="ECO:0000313" key="3">
    <source>
        <dbReference type="Proteomes" id="UP000182894"/>
    </source>
</evidence>
<organism evidence="2 3">
    <name type="scientific">Pseudomonas abietaniphila</name>
    <dbReference type="NCBI Taxonomy" id="89065"/>
    <lineage>
        <taxon>Bacteria</taxon>
        <taxon>Pseudomonadati</taxon>
        <taxon>Pseudomonadota</taxon>
        <taxon>Gammaproteobacteria</taxon>
        <taxon>Pseudomonadales</taxon>
        <taxon>Pseudomonadaceae</taxon>
        <taxon>Pseudomonas</taxon>
    </lineage>
</organism>
<dbReference type="Pfam" id="PF02624">
    <property type="entry name" value="YcaO"/>
    <property type="match status" value="1"/>
</dbReference>
<accession>A0A1G7VR57</accession>
<reference evidence="3" key="1">
    <citation type="submission" date="2016-10" db="EMBL/GenBank/DDBJ databases">
        <authorList>
            <person name="Varghese N."/>
            <person name="Submissions S."/>
        </authorList>
    </citation>
    <scope>NUCLEOTIDE SEQUENCE [LARGE SCALE GENOMIC DNA]</scope>
    <source>
        <strain evidence="3">ATCC 700689</strain>
    </source>
</reference>
<dbReference type="RefSeq" id="WP_074751140.1">
    <property type="nucleotide sequence ID" value="NZ_FNCO01000002.1"/>
</dbReference>
<protein>
    <submittedName>
        <fullName evidence="2">YcaO-like family protein</fullName>
    </submittedName>
</protein>